<organism evidence="1 2">
    <name type="scientific">Maribacter ulvicola</name>
    <dbReference type="NCBI Taxonomy" id="228959"/>
    <lineage>
        <taxon>Bacteria</taxon>
        <taxon>Pseudomonadati</taxon>
        <taxon>Bacteroidota</taxon>
        <taxon>Flavobacteriia</taxon>
        <taxon>Flavobacteriales</taxon>
        <taxon>Flavobacteriaceae</taxon>
        <taxon>Maribacter</taxon>
    </lineage>
</organism>
<dbReference type="STRING" id="228959.SAMN05421797_104148"/>
<evidence type="ECO:0000313" key="2">
    <source>
        <dbReference type="Proteomes" id="UP000186953"/>
    </source>
</evidence>
<dbReference type="AlphaFoldDB" id="A0A1N6WMI7"/>
<reference evidence="2" key="1">
    <citation type="submission" date="2017-01" db="EMBL/GenBank/DDBJ databases">
        <authorList>
            <person name="Varghese N."/>
            <person name="Submissions S."/>
        </authorList>
    </citation>
    <scope>NUCLEOTIDE SEQUENCE [LARGE SCALE GENOMIC DNA]</scope>
    <source>
        <strain evidence="2">DSM 15366</strain>
    </source>
</reference>
<keyword evidence="2" id="KW-1185">Reference proteome</keyword>
<protein>
    <submittedName>
        <fullName evidence="1">Uncharacterized protein</fullName>
    </submittedName>
</protein>
<dbReference type="Proteomes" id="UP000186953">
    <property type="component" value="Unassembled WGS sequence"/>
</dbReference>
<evidence type="ECO:0000313" key="1">
    <source>
        <dbReference type="EMBL" id="SIQ91232.1"/>
    </source>
</evidence>
<accession>A0A1N6WMI7</accession>
<gene>
    <name evidence="1" type="ORF">SAMN05421797_104148</name>
</gene>
<name>A0A1N6WMI7_9FLAO</name>
<sequence>MPEEWIMSTVTDRGNGRPENEGLSLVEIPLGIHSLKELVASNKELYAW</sequence>
<dbReference type="EMBL" id="FTMA01000004">
    <property type="protein sequence ID" value="SIQ91232.1"/>
    <property type="molecule type" value="Genomic_DNA"/>
</dbReference>
<dbReference type="RefSeq" id="WP_159439020.1">
    <property type="nucleotide sequence ID" value="NZ_FTMA01000004.1"/>
</dbReference>
<proteinExistence type="predicted"/>